<comment type="subcellular location">
    <subcellularLocation>
        <location evidence="1">Cell membrane</location>
        <topology evidence="1">Lipid-anchor</topology>
        <topology evidence="1">GPI-anchor</topology>
    </subcellularLocation>
</comment>
<evidence type="ECO:0000256" key="6">
    <source>
        <dbReference type="ARBA" id="ARBA00023136"/>
    </source>
</evidence>
<keyword evidence="4" id="KW-0325">Glycoprotein</keyword>
<feature type="transmembrane region" description="Helical" evidence="9">
    <location>
        <begin position="200"/>
        <end position="228"/>
    </location>
</feature>
<comment type="function">
    <text evidence="7">May be a cell surface adhesion protein.</text>
</comment>
<keyword evidence="9" id="KW-0812">Transmembrane</keyword>
<feature type="region of interest" description="Disordered" evidence="8">
    <location>
        <begin position="1"/>
        <end position="42"/>
    </location>
</feature>
<evidence type="ECO:0000256" key="8">
    <source>
        <dbReference type="SAM" id="MobiDB-lite"/>
    </source>
</evidence>
<evidence type="ECO:0000256" key="7">
    <source>
        <dbReference type="ARBA" id="ARBA00024686"/>
    </source>
</evidence>
<keyword evidence="9" id="KW-1133">Transmembrane helix</keyword>
<gene>
    <name evidence="11" type="ORF">CFC21_022570</name>
</gene>
<dbReference type="InterPro" id="IPR036378">
    <property type="entry name" value="FAS1_dom_sf"/>
</dbReference>
<dbReference type="Proteomes" id="UP000815260">
    <property type="component" value="Chromosome 2B"/>
</dbReference>
<reference evidence="11" key="2">
    <citation type="submission" date="2020-03" db="EMBL/GenBank/DDBJ databases">
        <title>The second near-complete assembly of the hexaploid bread wheat (Triticum aestivum) genome.</title>
        <authorList>
            <person name="Zimin A.V."/>
            <person name="Puiu D."/>
            <person name="Shumante A."/>
            <person name="Alonge M."/>
            <person name="Salzberg S.L."/>
        </authorList>
    </citation>
    <scope>NUCLEOTIDE SEQUENCE</scope>
    <source>
        <tissue evidence="11">Leaf</tissue>
    </source>
</reference>
<evidence type="ECO:0000313" key="11">
    <source>
        <dbReference type="EMBL" id="KAF7007650.1"/>
    </source>
</evidence>
<feature type="domain" description="FAS1" evidence="10">
    <location>
        <begin position="46"/>
        <end position="190"/>
    </location>
</feature>
<accession>A0A9R1ECJ5</accession>
<keyword evidence="5" id="KW-0732">Signal</keyword>
<evidence type="ECO:0000256" key="2">
    <source>
        <dbReference type="ARBA" id="ARBA00007843"/>
    </source>
</evidence>
<dbReference type="PANTHER" id="PTHR32077">
    <property type="entry name" value="FASCICLIN-LIKE ARABINOGALACTAN PROTEIN"/>
    <property type="match status" value="1"/>
</dbReference>
<proteinExistence type="inferred from homology"/>
<keyword evidence="3" id="KW-1003">Cell membrane</keyword>
<reference evidence="11" key="1">
    <citation type="journal article" date="2017" name="Gigascience">
        <title>The first near-complete assembly of the hexaploid bread wheat genome, Triticum aestivum.</title>
        <authorList>
            <person name="Zimin A.V."/>
            <person name="Puiu D."/>
            <person name="Hall R."/>
            <person name="Kingan S."/>
            <person name="Clavijo B.J."/>
            <person name="Salzberg S.L."/>
        </authorList>
    </citation>
    <scope>NUCLEOTIDE SEQUENCE</scope>
    <source>
        <tissue evidence="11">Leaf</tissue>
    </source>
</reference>
<comment type="similarity">
    <text evidence="2">Belongs to the fasciclin-like AGP family.</text>
</comment>
<comment type="caution">
    <text evidence="11">The sequence shown here is derived from an EMBL/GenBank/DDBJ whole genome shotgun (WGS) entry which is preliminary data.</text>
</comment>
<evidence type="ECO:0000256" key="9">
    <source>
        <dbReference type="SAM" id="Phobius"/>
    </source>
</evidence>
<feature type="compositionally biased region" description="Pro residues" evidence="8">
    <location>
        <begin position="14"/>
        <end position="23"/>
    </location>
</feature>
<dbReference type="PROSITE" id="PS50213">
    <property type="entry name" value="FAS1"/>
    <property type="match status" value="1"/>
</dbReference>
<dbReference type="PANTHER" id="PTHR32077:SF83">
    <property type="entry name" value="OS06G0285100 PROTEIN"/>
    <property type="match status" value="1"/>
</dbReference>
<feature type="compositionally biased region" description="Basic residues" evidence="8">
    <location>
        <begin position="1"/>
        <end position="10"/>
    </location>
</feature>
<keyword evidence="6 9" id="KW-0472">Membrane</keyword>
<evidence type="ECO:0000259" key="10">
    <source>
        <dbReference type="PROSITE" id="PS50213"/>
    </source>
</evidence>
<organism evidence="11">
    <name type="scientific">Triticum aestivum</name>
    <name type="common">Wheat</name>
    <dbReference type="NCBI Taxonomy" id="4565"/>
    <lineage>
        <taxon>Eukaryota</taxon>
        <taxon>Viridiplantae</taxon>
        <taxon>Streptophyta</taxon>
        <taxon>Embryophyta</taxon>
        <taxon>Tracheophyta</taxon>
        <taxon>Spermatophyta</taxon>
        <taxon>Magnoliopsida</taxon>
        <taxon>Liliopsida</taxon>
        <taxon>Poales</taxon>
        <taxon>Poaceae</taxon>
        <taxon>BOP clade</taxon>
        <taxon>Pooideae</taxon>
        <taxon>Triticodae</taxon>
        <taxon>Triticeae</taxon>
        <taxon>Triticinae</taxon>
        <taxon>Triticum</taxon>
    </lineage>
</organism>
<name>A0A9R1ECJ5_WHEAT</name>
<dbReference type="SMART" id="SM00554">
    <property type="entry name" value="FAS1"/>
    <property type="match status" value="1"/>
</dbReference>
<evidence type="ECO:0000256" key="1">
    <source>
        <dbReference type="ARBA" id="ARBA00004609"/>
    </source>
</evidence>
<dbReference type="OrthoDB" id="603603at2759"/>
<keyword evidence="4" id="KW-0449">Lipoprotein</keyword>
<evidence type="ECO:0000256" key="5">
    <source>
        <dbReference type="ARBA" id="ARBA00022729"/>
    </source>
</evidence>
<feature type="compositionally biased region" description="Gly residues" evidence="8">
    <location>
        <begin position="31"/>
        <end position="42"/>
    </location>
</feature>
<dbReference type="InterPro" id="IPR000782">
    <property type="entry name" value="FAS1_domain"/>
</dbReference>
<dbReference type="GO" id="GO:0098552">
    <property type="term" value="C:side of membrane"/>
    <property type="evidence" value="ECO:0007669"/>
    <property type="project" value="UniProtKB-KW"/>
</dbReference>
<dbReference type="Gene3D" id="2.30.180.10">
    <property type="entry name" value="FAS1 domain"/>
    <property type="match status" value="1"/>
</dbReference>
<evidence type="ECO:0000256" key="4">
    <source>
        <dbReference type="ARBA" id="ARBA00022622"/>
    </source>
</evidence>
<dbReference type="SUPFAM" id="SSF82153">
    <property type="entry name" value="FAS1 domain"/>
    <property type="match status" value="1"/>
</dbReference>
<dbReference type="InterPro" id="IPR045003">
    <property type="entry name" value="FLA_A"/>
</dbReference>
<keyword evidence="4" id="KW-0336">GPI-anchor</keyword>
<dbReference type="Gramene" id="TraesCLE_scaffold_003880_01G000100.1">
    <property type="protein sequence ID" value="TraesCLE_scaffold_003880_01G000100.1"/>
    <property type="gene ID" value="TraesCLE_scaffold_003880_01G000100"/>
</dbReference>
<feature type="non-terminal residue" evidence="11">
    <location>
        <position position="1"/>
    </location>
</feature>
<dbReference type="GO" id="GO:0005886">
    <property type="term" value="C:plasma membrane"/>
    <property type="evidence" value="ECO:0007669"/>
    <property type="project" value="UniProtKB-SubCell"/>
</dbReference>
<dbReference type="AlphaFoldDB" id="A0A9R1ECJ5"/>
<sequence length="262" mass="28569">GVARRSRTRLLQHPSPPARPLRPGPGATTRGAGGGLGRGATTGGVGGRFDDALIRWRVPRLLRPLAMTAGVGDAFREQIGSDLGLTILCPDDEAVGAFMPRFHNLTADEQVALLLYHGLTMAYSEELLSWVTRVHGEFSTLDGEDMLTIRHHRGRLMLSSWPPSSRNKTRITKTVVDDDHLAVYLIDAVLIPADPKRQRVVALIVIILVLVAGVLVALFLLFHALVYLGSLVCRLTRWCKDRAAAYASAARVTPHGQGQQEH</sequence>
<dbReference type="Pfam" id="PF02469">
    <property type="entry name" value="Fasciclin"/>
    <property type="match status" value="1"/>
</dbReference>
<evidence type="ECO:0000256" key="3">
    <source>
        <dbReference type="ARBA" id="ARBA00022475"/>
    </source>
</evidence>
<dbReference type="EMBL" id="CM022215">
    <property type="protein sequence ID" value="KAF7007650.1"/>
    <property type="molecule type" value="Genomic_DNA"/>
</dbReference>
<protein>
    <recommendedName>
        <fullName evidence="10">FAS1 domain-containing protein</fullName>
    </recommendedName>
</protein>